<protein>
    <recommendedName>
        <fullName evidence="2">DUF8032 domain-containing protein</fullName>
    </recommendedName>
</protein>
<evidence type="ECO:0000313" key="3">
    <source>
        <dbReference type="EMBL" id="OAG29402.1"/>
    </source>
</evidence>
<feature type="region of interest" description="Disordered" evidence="1">
    <location>
        <begin position="55"/>
        <end position="75"/>
    </location>
</feature>
<dbReference type="VEuPathDB" id="MicrosporidiaDB:NEDG_00535"/>
<dbReference type="OrthoDB" id="5599902at2759"/>
<dbReference type="GeneID" id="93646885"/>
<dbReference type="Proteomes" id="UP000185944">
    <property type="component" value="Unassembled WGS sequence"/>
</dbReference>
<keyword evidence="4" id="KW-1185">Reference proteome</keyword>
<dbReference type="PANTHER" id="PTHR22949:SF0">
    <property type="entry name" value="RE27538P"/>
    <property type="match status" value="1"/>
</dbReference>
<proteinExistence type="predicted"/>
<evidence type="ECO:0000313" key="4">
    <source>
        <dbReference type="Proteomes" id="UP000185944"/>
    </source>
</evidence>
<dbReference type="RefSeq" id="XP_067544050.1">
    <property type="nucleotide sequence ID" value="XM_067687953.1"/>
</dbReference>
<evidence type="ECO:0000259" key="2">
    <source>
        <dbReference type="Pfam" id="PF26087"/>
    </source>
</evidence>
<organism evidence="3 4">
    <name type="scientific">Nematocida displodere</name>
    <dbReference type="NCBI Taxonomy" id="1805483"/>
    <lineage>
        <taxon>Eukaryota</taxon>
        <taxon>Fungi</taxon>
        <taxon>Fungi incertae sedis</taxon>
        <taxon>Microsporidia</taxon>
        <taxon>Nematocida</taxon>
    </lineage>
</organism>
<comment type="caution">
    <text evidence="3">The sequence shown here is derived from an EMBL/GenBank/DDBJ whole genome shotgun (WGS) entry which is preliminary data.</text>
</comment>
<dbReference type="Pfam" id="PF26087">
    <property type="entry name" value="DUF8032"/>
    <property type="match status" value="2"/>
</dbReference>
<dbReference type="PANTHER" id="PTHR22949">
    <property type="entry name" value="WHITE COLLAR 2 PROTEIN WC2"/>
    <property type="match status" value="1"/>
</dbReference>
<dbReference type="STRING" id="1805483.A0A177EE18"/>
<reference evidence="3 4" key="1">
    <citation type="submission" date="2016-02" db="EMBL/GenBank/DDBJ databases">
        <title>Discovery of a natural microsporidian pathogen with a broad tissue tropism in Caenorhabditis elegans.</title>
        <authorList>
            <person name="Luallen R.J."/>
            <person name="Reinke A.W."/>
            <person name="Tong L."/>
            <person name="Botts M.R."/>
            <person name="Felix M.-A."/>
            <person name="Troemel E.R."/>
        </authorList>
    </citation>
    <scope>NUCLEOTIDE SEQUENCE [LARGE SCALE GENOMIC DNA]</scope>
    <source>
        <strain evidence="3 4">JUm2807</strain>
    </source>
</reference>
<accession>A0A177EE18</accession>
<evidence type="ECO:0000256" key="1">
    <source>
        <dbReference type="SAM" id="MobiDB-lite"/>
    </source>
</evidence>
<feature type="domain" description="DUF8032" evidence="2">
    <location>
        <begin position="231"/>
        <end position="331"/>
    </location>
</feature>
<dbReference type="AlphaFoldDB" id="A0A177EE18"/>
<dbReference type="InterPro" id="IPR058345">
    <property type="entry name" value="DUF8032"/>
</dbReference>
<feature type="domain" description="DUF8032" evidence="2">
    <location>
        <begin position="120"/>
        <end position="200"/>
    </location>
</feature>
<dbReference type="EMBL" id="LTDL01000040">
    <property type="protein sequence ID" value="OAG29402.1"/>
    <property type="molecule type" value="Genomic_DNA"/>
</dbReference>
<sequence length="376" mass="43796">MGRQKRVIDKDWEAKAHNPYDFNIKKHELIGEYNDLSSSDEKEYETAMFAAELESGDEDTGYTTDRESGSKKTGTRRIVNRPATQPCIKAINGESRLCFKYPTKMCDSELSKRADKGFEELEFSIKFDIENVDIDKMTEKFKMDNSVYPRANVLPEKYSGNRWEYETEVNRLAWKLTALNPSLLYGKKGIVQRAVDSFRNLHRSTSSRRVVRMKKMTDGTLRKRQAENSPSTISVTWTQKGLPKKCKIRIDLESIDYEKIDDEFKLKYSVFSGEFDDQSFGLGKWENMNEDNLLAVKIAFLNVDNTSFWNAVKATDKVTMLRKAVEAYKAKKHSDQNKDSEQEEIHSGLLDMQQEEMYFIDPAEMSYREKSFYYYL</sequence>
<name>A0A177EE18_9MICR</name>
<gene>
    <name evidence="3" type="ORF">NEDG_00535</name>
</gene>